<protein>
    <recommendedName>
        <fullName evidence="4">B box-type domain-containing protein</fullName>
    </recommendedName>
</protein>
<evidence type="ECO:0000256" key="1">
    <source>
        <dbReference type="PROSITE-ProRule" id="PRU00024"/>
    </source>
</evidence>
<organism evidence="5 6">
    <name type="scientific">Paramecium sonneborni</name>
    <dbReference type="NCBI Taxonomy" id="65129"/>
    <lineage>
        <taxon>Eukaryota</taxon>
        <taxon>Sar</taxon>
        <taxon>Alveolata</taxon>
        <taxon>Ciliophora</taxon>
        <taxon>Intramacronucleata</taxon>
        <taxon>Oligohymenophorea</taxon>
        <taxon>Peniculida</taxon>
        <taxon>Parameciidae</taxon>
        <taxon>Paramecium</taxon>
    </lineage>
</organism>
<sequence length="314" mass="37323">MSNILILCPKCQTNPATLQCVDCQEQMCYSCDQKVHLQLKQHQTNIIPYSQMKQIKSTSSIISGIKDHSNLSQELLQELNELDVIIQTKKSFLIKQEEKWNTQITSLENQYEQKLQQFEKEIESNENQFKNYYSSGNTTSMIADIKKQMEAQKQLAWKELNDKKAKLQEKEILLKDMISVESYCSKEIAQKEKLINDYKDFLQKQQAEKDLIKEENQKIMNQLESIKNLCKKNLPEFGINVDFLDKLMKVNKIKNNEQVEEQDEEYEEEEEVEKEEEVEEEEQEEEQEKEQEQNENENEKQQKKDEENQNVEQK</sequence>
<dbReference type="Pfam" id="PF00643">
    <property type="entry name" value="zf-B_box"/>
    <property type="match status" value="1"/>
</dbReference>
<feature type="region of interest" description="Disordered" evidence="3">
    <location>
        <begin position="255"/>
        <end position="314"/>
    </location>
</feature>
<feature type="compositionally biased region" description="Basic and acidic residues" evidence="3">
    <location>
        <begin position="297"/>
        <end position="314"/>
    </location>
</feature>
<dbReference type="InterPro" id="IPR000315">
    <property type="entry name" value="Znf_B-box"/>
</dbReference>
<evidence type="ECO:0000256" key="2">
    <source>
        <dbReference type="SAM" id="Coils"/>
    </source>
</evidence>
<feature type="coiled-coil region" evidence="2">
    <location>
        <begin position="97"/>
        <end position="135"/>
    </location>
</feature>
<gene>
    <name evidence="5" type="ORF">PSON_ATCC_30995.1.T1160088</name>
</gene>
<evidence type="ECO:0000259" key="4">
    <source>
        <dbReference type="PROSITE" id="PS50119"/>
    </source>
</evidence>
<dbReference type="AlphaFoldDB" id="A0A8S1QTN8"/>
<keyword evidence="6" id="KW-1185">Reference proteome</keyword>
<name>A0A8S1QTN8_9CILI</name>
<feature type="domain" description="B box-type" evidence="4">
    <location>
        <begin position="3"/>
        <end position="47"/>
    </location>
</feature>
<evidence type="ECO:0000313" key="5">
    <source>
        <dbReference type="EMBL" id="CAD8118174.1"/>
    </source>
</evidence>
<dbReference type="OrthoDB" id="306507at2759"/>
<dbReference type="EMBL" id="CAJJDN010000116">
    <property type="protein sequence ID" value="CAD8118174.1"/>
    <property type="molecule type" value="Genomic_DNA"/>
</dbReference>
<keyword evidence="2" id="KW-0175">Coiled coil</keyword>
<keyword evidence="1" id="KW-0479">Metal-binding</keyword>
<feature type="compositionally biased region" description="Acidic residues" evidence="3">
    <location>
        <begin position="258"/>
        <end position="296"/>
    </location>
</feature>
<evidence type="ECO:0000256" key="3">
    <source>
        <dbReference type="SAM" id="MobiDB-lite"/>
    </source>
</evidence>
<accession>A0A8S1QTN8</accession>
<dbReference type="GO" id="GO:0008270">
    <property type="term" value="F:zinc ion binding"/>
    <property type="evidence" value="ECO:0007669"/>
    <property type="project" value="UniProtKB-KW"/>
</dbReference>
<reference evidence="5" key="1">
    <citation type="submission" date="2021-01" db="EMBL/GenBank/DDBJ databases">
        <authorList>
            <consortium name="Genoscope - CEA"/>
            <person name="William W."/>
        </authorList>
    </citation>
    <scope>NUCLEOTIDE SEQUENCE</scope>
</reference>
<dbReference type="PROSITE" id="PS50119">
    <property type="entry name" value="ZF_BBOX"/>
    <property type="match status" value="1"/>
</dbReference>
<proteinExistence type="predicted"/>
<dbReference type="Proteomes" id="UP000692954">
    <property type="component" value="Unassembled WGS sequence"/>
</dbReference>
<comment type="caution">
    <text evidence="5">The sequence shown here is derived from an EMBL/GenBank/DDBJ whole genome shotgun (WGS) entry which is preliminary data.</text>
</comment>
<evidence type="ECO:0000313" key="6">
    <source>
        <dbReference type="Proteomes" id="UP000692954"/>
    </source>
</evidence>
<keyword evidence="1" id="KW-0862">Zinc</keyword>
<keyword evidence="1" id="KW-0863">Zinc-finger</keyword>